<dbReference type="EMBL" id="CP121252">
    <property type="protein sequence ID" value="WFP15479.1"/>
    <property type="molecule type" value="Genomic_DNA"/>
</dbReference>
<feature type="transmembrane region" description="Helical" evidence="1">
    <location>
        <begin position="37"/>
        <end position="55"/>
    </location>
</feature>
<reference evidence="2 3" key="1">
    <citation type="submission" date="2023-04" db="EMBL/GenBank/DDBJ databases">
        <title>Funneling lignin-derived compounds into biodiesel using alkali-halophilic Citricoccus sp. P2.</title>
        <authorList>
            <person name="Luo C.-B."/>
        </authorList>
    </citation>
    <scope>NUCLEOTIDE SEQUENCE [LARGE SCALE GENOMIC DNA]</scope>
    <source>
        <strain evidence="2 3">P2</strain>
    </source>
</reference>
<feature type="transmembrane region" description="Helical" evidence="1">
    <location>
        <begin position="6"/>
        <end position="25"/>
    </location>
</feature>
<evidence type="ECO:0000313" key="3">
    <source>
        <dbReference type="Proteomes" id="UP001219037"/>
    </source>
</evidence>
<keyword evidence="1" id="KW-1133">Transmembrane helix</keyword>
<keyword evidence="1" id="KW-0472">Membrane</keyword>
<dbReference type="RefSeq" id="WP_270105085.1">
    <property type="nucleotide sequence ID" value="NZ_CP121252.1"/>
</dbReference>
<evidence type="ECO:0000313" key="2">
    <source>
        <dbReference type="EMBL" id="WFP15479.1"/>
    </source>
</evidence>
<name>A0ABY8H3Q6_9MICC</name>
<proteinExistence type="predicted"/>
<evidence type="ECO:0000256" key="1">
    <source>
        <dbReference type="SAM" id="Phobius"/>
    </source>
</evidence>
<accession>A0ABY8H3Q6</accession>
<organism evidence="2 3">
    <name type="scientific">Citricoccus muralis</name>
    <dbReference type="NCBI Taxonomy" id="169134"/>
    <lineage>
        <taxon>Bacteria</taxon>
        <taxon>Bacillati</taxon>
        <taxon>Actinomycetota</taxon>
        <taxon>Actinomycetes</taxon>
        <taxon>Micrococcales</taxon>
        <taxon>Micrococcaceae</taxon>
        <taxon>Citricoccus</taxon>
    </lineage>
</organism>
<keyword evidence="3" id="KW-1185">Reference proteome</keyword>
<feature type="transmembrane region" description="Helical" evidence="1">
    <location>
        <begin position="96"/>
        <end position="116"/>
    </location>
</feature>
<sequence length="117" mass="12393">METVTLIFVAIHIIGAAALVGGWLAKFKNPTVTLSQWWGAIIMLVTGLILVGLSYVGDGDGPNNVKIAVKLGLALLVFITAWIGRRKENRGQPVPIGIAHSVGGLSLINLVIAVVWQ</sequence>
<keyword evidence="1" id="KW-0812">Transmembrane</keyword>
<protein>
    <recommendedName>
        <fullName evidence="4">Integral membrane protein</fullName>
    </recommendedName>
</protein>
<dbReference type="Proteomes" id="UP001219037">
    <property type="component" value="Chromosome"/>
</dbReference>
<evidence type="ECO:0008006" key="4">
    <source>
        <dbReference type="Google" id="ProtNLM"/>
    </source>
</evidence>
<feature type="transmembrane region" description="Helical" evidence="1">
    <location>
        <begin position="67"/>
        <end position="84"/>
    </location>
</feature>
<gene>
    <name evidence="2" type="ORF">P8192_08625</name>
</gene>